<feature type="region of interest" description="Disordered" evidence="1">
    <location>
        <begin position="328"/>
        <end position="432"/>
    </location>
</feature>
<dbReference type="InterPro" id="IPR036305">
    <property type="entry name" value="RGS_sf"/>
</dbReference>
<dbReference type="SUPFAM" id="SSF48097">
    <property type="entry name" value="Regulator of G-protein signaling, RGS"/>
    <property type="match status" value="1"/>
</dbReference>
<dbReference type="Pfam" id="PF00615">
    <property type="entry name" value="RGS"/>
    <property type="match status" value="1"/>
</dbReference>
<evidence type="ECO:0000313" key="3">
    <source>
        <dbReference type="EMBL" id="ORY95352.1"/>
    </source>
</evidence>
<feature type="compositionally biased region" description="Polar residues" evidence="1">
    <location>
        <begin position="365"/>
        <end position="375"/>
    </location>
</feature>
<dbReference type="Gene3D" id="1.10.167.10">
    <property type="entry name" value="Regulator of G-protein Signalling 4, domain 2"/>
    <property type="match status" value="1"/>
</dbReference>
<dbReference type="PANTHER" id="PTHR10845:SF267">
    <property type="entry name" value="REGULATOR OF G PROTEIN SIGNALING DOMAIN PROTEIN (AFU_ORTHOLOGUE AFUA_6G06860)"/>
    <property type="match status" value="1"/>
</dbReference>
<feature type="compositionally biased region" description="Low complexity" evidence="1">
    <location>
        <begin position="384"/>
        <end position="410"/>
    </location>
</feature>
<gene>
    <name evidence="3" type="ORF">BCR43DRAFT_492847</name>
</gene>
<name>A0A1X2H9M9_SYNRA</name>
<dbReference type="InParanoid" id="A0A1X2H9M9"/>
<protein>
    <recommendedName>
        <fullName evidence="2">RGS domain-containing protein</fullName>
    </recommendedName>
</protein>
<dbReference type="EMBL" id="MCGN01000006">
    <property type="protein sequence ID" value="ORY95352.1"/>
    <property type="molecule type" value="Genomic_DNA"/>
</dbReference>
<dbReference type="AlphaFoldDB" id="A0A1X2H9M9"/>
<dbReference type="PANTHER" id="PTHR10845">
    <property type="entry name" value="REGULATOR OF G PROTEIN SIGNALING"/>
    <property type="match status" value="1"/>
</dbReference>
<dbReference type="InterPro" id="IPR016137">
    <property type="entry name" value="RGS"/>
</dbReference>
<comment type="caution">
    <text evidence="3">The sequence shown here is derived from an EMBL/GenBank/DDBJ whole genome shotgun (WGS) entry which is preliminary data.</text>
</comment>
<feature type="compositionally biased region" description="Low complexity" evidence="1">
    <location>
        <begin position="328"/>
        <end position="357"/>
    </location>
</feature>
<dbReference type="OMA" id="WFTEDAT"/>
<feature type="region of interest" description="Disordered" evidence="1">
    <location>
        <begin position="191"/>
        <end position="262"/>
    </location>
</feature>
<reference evidence="3 4" key="1">
    <citation type="submission" date="2016-07" db="EMBL/GenBank/DDBJ databases">
        <title>Pervasive Adenine N6-methylation of Active Genes in Fungi.</title>
        <authorList>
            <consortium name="DOE Joint Genome Institute"/>
            <person name="Mondo S.J."/>
            <person name="Dannebaum R.O."/>
            <person name="Kuo R.C."/>
            <person name="Labutti K."/>
            <person name="Haridas S."/>
            <person name="Kuo A."/>
            <person name="Salamov A."/>
            <person name="Ahrendt S.R."/>
            <person name="Lipzen A."/>
            <person name="Sullivan W."/>
            <person name="Andreopoulos W.B."/>
            <person name="Clum A."/>
            <person name="Lindquist E."/>
            <person name="Daum C."/>
            <person name="Ramamoorthy G.K."/>
            <person name="Gryganskyi A."/>
            <person name="Culley D."/>
            <person name="Magnuson J.K."/>
            <person name="James T.Y."/>
            <person name="O'Malley M.A."/>
            <person name="Stajich J.E."/>
            <person name="Spatafora J.W."/>
            <person name="Visel A."/>
            <person name="Grigoriev I.V."/>
        </authorList>
    </citation>
    <scope>NUCLEOTIDE SEQUENCE [LARGE SCALE GENOMIC DNA]</scope>
    <source>
        <strain evidence="3 4">NRRL 2496</strain>
    </source>
</reference>
<sequence>MPLSDKVQRQFRHQPYQNGGISPSGDGLTLELVLQNQAPSPFSFREFADYLEQTYCSENLAFYMAVTGYAQSARLYFGDAPDEPDTPVFIRDQPFWFTEDATLNHEELIRFDTLKAKFDHILQRFILNNAAQEVNIPHELRQHLLHTYHQKRSYHPALLRPACIAVVELMRISAFIPFVTDPARLVSVSVMPTPSKTTTPPKKSSSSSQSPNPNALSPRRLRSSPSLASSLHQHQHQAHPPVPPVPPLPTSPVHHEFGSSLSVVTPDDGCSVSNLSMASTASSTSSSATILKRLTTSFRLRARSQSPPRLSSWRQITIPDPNAFMEKQQSPIHSSSHSNNSNNPSHQQHQHQPNNQPNMPPSAPTAMNSITTAATPPTMERGMSNSSITSTSSCNTNSSSRTSVTSPTVSAKYLTTPSSHCLSPHPTSHHLK</sequence>
<evidence type="ECO:0000313" key="4">
    <source>
        <dbReference type="Proteomes" id="UP000242180"/>
    </source>
</evidence>
<feature type="domain" description="RGS" evidence="2">
    <location>
        <begin position="33"/>
        <end position="179"/>
    </location>
</feature>
<dbReference type="InterPro" id="IPR044926">
    <property type="entry name" value="RGS_subdomain_2"/>
</dbReference>
<feature type="compositionally biased region" description="Pro residues" evidence="1">
    <location>
        <begin position="240"/>
        <end position="250"/>
    </location>
</feature>
<organism evidence="3 4">
    <name type="scientific">Syncephalastrum racemosum</name>
    <name type="common">Filamentous fungus</name>
    <dbReference type="NCBI Taxonomy" id="13706"/>
    <lineage>
        <taxon>Eukaryota</taxon>
        <taxon>Fungi</taxon>
        <taxon>Fungi incertae sedis</taxon>
        <taxon>Mucoromycota</taxon>
        <taxon>Mucoromycotina</taxon>
        <taxon>Mucoromycetes</taxon>
        <taxon>Mucorales</taxon>
        <taxon>Syncephalastraceae</taxon>
        <taxon>Syncephalastrum</taxon>
    </lineage>
</organism>
<dbReference type="SMART" id="SM00315">
    <property type="entry name" value="RGS"/>
    <property type="match status" value="1"/>
</dbReference>
<evidence type="ECO:0000259" key="2">
    <source>
        <dbReference type="PROSITE" id="PS50132"/>
    </source>
</evidence>
<dbReference type="Proteomes" id="UP000242180">
    <property type="component" value="Unassembled WGS sequence"/>
</dbReference>
<dbReference type="CDD" id="cd07440">
    <property type="entry name" value="RGS"/>
    <property type="match status" value="1"/>
</dbReference>
<accession>A0A1X2H9M9</accession>
<evidence type="ECO:0000256" key="1">
    <source>
        <dbReference type="SAM" id="MobiDB-lite"/>
    </source>
</evidence>
<keyword evidence="4" id="KW-1185">Reference proteome</keyword>
<proteinExistence type="predicted"/>
<dbReference type="PROSITE" id="PS50132">
    <property type="entry name" value="RGS"/>
    <property type="match status" value="1"/>
</dbReference>
<dbReference type="OrthoDB" id="10266999at2759"/>
<feature type="compositionally biased region" description="Low complexity" evidence="1">
    <location>
        <begin position="191"/>
        <end position="232"/>
    </location>
</feature>